<dbReference type="InterPro" id="IPR015942">
    <property type="entry name" value="Asp/Glu/hydantoin_racemase"/>
</dbReference>
<reference evidence="3 4" key="1">
    <citation type="submission" date="2019-03" db="EMBL/GenBank/DDBJ databases">
        <title>Genomic Encyclopedia of Type Strains, Phase IV (KMG-IV): sequencing the most valuable type-strain genomes for metagenomic binning, comparative biology and taxonomic classification.</title>
        <authorList>
            <person name="Goeker M."/>
        </authorList>
    </citation>
    <scope>NUCLEOTIDE SEQUENCE [LARGE SCALE GENOMIC DNA]</scope>
    <source>
        <strain evidence="3 4">DSM 25488</strain>
    </source>
</reference>
<evidence type="ECO:0000256" key="1">
    <source>
        <dbReference type="ARBA" id="ARBA00007847"/>
    </source>
</evidence>
<dbReference type="PANTHER" id="PTHR21198:SF7">
    <property type="entry name" value="ASPARTATE-GLUTAMATE RACEMASE FAMILY"/>
    <property type="match status" value="1"/>
</dbReference>
<accession>A0A4R6XZX9</accession>
<evidence type="ECO:0000313" key="3">
    <source>
        <dbReference type="EMBL" id="TDR23887.1"/>
    </source>
</evidence>
<keyword evidence="4" id="KW-1185">Reference proteome</keyword>
<dbReference type="Pfam" id="PF01177">
    <property type="entry name" value="Asp_Glu_race"/>
    <property type="match status" value="1"/>
</dbReference>
<dbReference type="InterPro" id="IPR004380">
    <property type="entry name" value="Asp_race"/>
</dbReference>
<gene>
    <name evidence="3" type="ORF">C8D91_0754</name>
</gene>
<dbReference type="OrthoDB" id="9803739at2"/>
<comment type="caution">
    <text evidence="3">The sequence shown here is derived from an EMBL/GenBank/DDBJ whole genome shotgun (WGS) entry which is preliminary data.</text>
</comment>
<protein>
    <submittedName>
        <fullName evidence="3">Aspartate racemase</fullName>
    </submittedName>
</protein>
<evidence type="ECO:0000256" key="2">
    <source>
        <dbReference type="ARBA" id="ARBA00023235"/>
    </source>
</evidence>
<evidence type="ECO:0000313" key="4">
    <source>
        <dbReference type="Proteomes" id="UP000295724"/>
    </source>
</evidence>
<name>A0A4R6XZX9_9GAMM</name>
<dbReference type="PANTHER" id="PTHR21198">
    <property type="entry name" value="GLUTAMATE RACEMASE"/>
    <property type="match status" value="1"/>
</dbReference>
<proteinExistence type="inferred from homology"/>
<dbReference type="AlphaFoldDB" id="A0A4R6XZX9"/>
<dbReference type="Gene3D" id="3.40.50.1860">
    <property type="match status" value="2"/>
</dbReference>
<dbReference type="SUPFAM" id="SSF53681">
    <property type="entry name" value="Aspartate/glutamate racemase"/>
    <property type="match status" value="2"/>
</dbReference>
<organism evidence="3 4">
    <name type="scientific">Marinicella litoralis</name>
    <dbReference type="NCBI Taxonomy" id="644220"/>
    <lineage>
        <taxon>Bacteria</taxon>
        <taxon>Pseudomonadati</taxon>
        <taxon>Pseudomonadota</taxon>
        <taxon>Gammaproteobacteria</taxon>
        <taxon>Lysobacterales</taxon>
        <taxon>Marinicellaceae</taxon>
        <taxon>Marinicella</taxon>
    </lineage>
</organism>
<dbReference type="NCBIfam" id="TIGR00035">
    <property type="entry name" value="asp_race"/>
    <property type="match status" value="1"/>
</dbReference>
<dbReference type="EMBL" id="SNZB01000001">
    <property type="protein sequence ID" value="TDR23887.1"/>
    <property type="molecule type" value="Genomic_DNA"/>
</dbReference>
<dbReference type="GO" id="GO:0047661">
    <property type="term" value="F:amino-acid racemase activity"/>
    <property type="evidence" value="ECO:0007669"/>
    <property type="project" value="InterPro"/>
</dbReference>
<dbReference type="RefSeq" id="WP_099017505.1">
    <property type="nucleotide sequence ID" value="NZ_NIHB01000001.1"/>
</dbReference>
<keyword evidence="2" id="KW-0413">Isomerase</keyword>
<comment type="similarity">
    <text evidence="1">Belongs to the aspartate/glutamate racemases family.</text>
</comment>
<dbReference type="InterPro" id="IPR001920">
    <property type="entry name" value="Asp/Glu_race"/>
</dbReference>
<sequence length="240" mass="26541">MKTIGLLGGMSWESTQVYYRQLNQLINQQLGGLHSAELVLVNVDFEPIEKLMVQGEWAQIADILIKHCLQIQAAGADFLLIATNTMHQLCQPIEQALDIPLLHIADAVGQDISLQNKQKVGLLGTEFTMEQAFYHERLSTQFGIETITPNQVDRTTINQIIFKELCQGIFSESAKQCYLAIIDKLAAQGAEAVVLACTEIGLLINQTDSKVPLIDATESHIRKAVQLATTDQTSINTFSM</sequence>
<dbReference type="Proteomes" id="UP000295724">
    <property type="component" value="Unassembled WGS sequence"/>
</dbReference>